<accession>A0ABV3Z081</accession>
<feature type="transmembrane region" description="Helical" evidence="1">
    <location>
        <begin position="143"/>
        <end position="166"/>
    </location>
</feature>
<comment type="caution">
    <text evidence="2">The sequence shown here is derived from an EMBL/GenBank/DDBJ whole genome shotgun (WGS) entry which is preliminary data.</text>
</comment>
<name>A0ABV3Z081_9PROT</name>
<proteinExistence type="predicted"/>
<evidence type="ECO:0000313" key="2">
    <source>
        <dbReference type="EMBL" id="MEX6631968.1"/>
    </source>
</evidence>
<sequence length="170" mass="19445">MKFNGENSPYVRDEKRLADVIAAIQTLGTYRFYKMDFKGWADRISGDENLCRHWETVFKEHPEFFRLDATRDQASLVIRRQHSKLFNVDNHQDITKNEFLALNEEQKSRVSRSPLSPEEISTLINTAVLLHARAIEHKRNMRWWIPILTAGIAGLSATIGAFIGSISGSG</sequence>
<reference evidence="2 3" key="1">
    <citation type="submission" date="2024-05" db="EMBL/GenBank/DDBJ databases">
        <title>Three bacterial strains, DH-69, EH-24, and ECK-19 isolated from coastal sediments.</title>
        <authorList>
            <person name="Ye Y.-Q."/>
            <person name="Du Z.-J."/>
        </authorList>
    </citation>
    <scope>NUCLEOTIDE SEQUENCE [LARGE SCALE GENOMIC DNA]</scope>
    <source>
        <strain evidence="2 3">ECK-19</strain>
    </source>
</reference>
<keyword evidence="1" id="KW-0472">Membrane</keyword>
<dbReference type="RefSeq" id="WP_369311591.1">
    <property type="nucleotide sequence ID" value="NZ_JBEHZE010000001.1"/>
</dbReference>
<keyword evidence="3" id="KW-1185">Reference proteome</keyword>
<gene>
    <name evidence="2" type="ORF">ABFZ84_00255</name>
</gene>
<evidence type="ECO:0000256" key="1">
    <source>
        <dbReference type="SAM" id="Phobius"/>
    </source>
</evidence>
<evidence type="ECO:0000313" key="3">
    <source>
        <dbReference type="Proteomes" id="UP001560685"/>
    </source>
</evidence>
<keyword evidence="1" id="KW-1133">Transmembrane helix</keyword>
<protein>
    <submittedName>
        <fullName evidence="2">N-carbamoyl-L-amino acid amidohydrolase</fullName>
    </submittedName>
</protein>
<organism evidence="2 3">
    <name type="scientific">Hyphococcus lacteus</name>
    <dbReference type="NCBI Taxonomy" id="3143536"/>
    <lineage>
        <taxon>Bacteria</taxon>
        <taxon>Pseudomonadati</taxon>
        <taxon>Pseudomonadota</taxon>
        <taxon>Alphaproteobacteria</taxon>
        <taxon>Parvularculales</taxon>
        <taxon>Parvularculaceae</taxon>
        <taxon>Hyphococcus</taxon>
    </lineage>
</organism>
<dbReference type="EMBL" id="JBEHZE010000001">
    <property type="protein sequence ID" value="MEX6631968.1"/>
    <property type="molecule type" value="Genomic_DNA"/>
</dbReference>
<keyword evidence="1" id="KW-0812">Transmembrane</keyword>
<dbReference type="Proteomes" id="UP001560685">
    <property type="component" value="Unassembled WGS sequence"/>
</dbReference>